<reference evidence="3 4" key="1">
    <citation type="journal article" date="2018" name="Syst. Appl. Microbiol.">
        <title>Corynebacterium heidelbergense sp. nov., isolated from the preen glands of Egyptian geese (Alopochen aegyptiacus).</title>
        <authorList>
            <person name="Braun M.S."/>
            <person name="Wang E."/>
            <person name="Zimmermann S."/>
            <person name="Wink M."/>
        </authorList>
    </citation>
    <scope>NUCLEOTIDE SEQUENCE [LARGE SCALE GENOMIC DNA]</scope>
    <source>
        <strain evidence="3 4">DSM 104638</strain>
    </source>
</reference>
<dbReference type="Proteomes" id="UP000251047">
    <property type="component" value="Unassembled WGS sequence"/>
</dbReference>
<dbReference type="RefSeq" id="WP_112769357.1">
    <property type="nucleotide sequence ID" value="NZ_CP063191.1"/>
</dbReference>
<feature type="region of interest" description="Disordered" evidence="1">
    <location>
        <begin position="173"/>
        <end position="192"/>
    </location>
</feature>
<organism evidence="3 4">
    <name type="scientific">Corynebacterium heidelbergense</name>
    <dbReference type="NCBI Taxonomy" id="2055947"/>
    <lineage>
        <taxon>Bacteria</taxon>
        <taxon>Bacillati</taxon>
        <taxon>Actinomycetota</taxon>
        <taxon>Actinomycetes</taxon>
        <taxon>Mycobacteriales</taxon>
        <taxon>Corynebacteriaceae</taxon>
        <taxon>Corynebacterium</taxon>
    </lineage>
</organism>
<keyword evidence="2" id="KW-0472">Membrane</keyword>
<dbReference type="OrthoDB" id="4420493at2"/>
<evidence type="ECO:0008006" key="5">
    <source>
        <dbReference type="Google" id="ProtNLM"/>
    </source>
</evidence>
<proteinExistence type="predicted"/>
<feature type="transmembrane region" description="Helical" evidence="2">
    <location>
        <begin position="6"/>
        <end position="29"/>
    </location>
</feature>
<feature type="compositionally biased region" description="Basic and acidic residues" evidence="1">
    <location>
        <begin position="183"/>
        <end position="192"/>
    </location>
</feature>
<dbReference type="AlphaFoldDB" id="A0A364VBY2"/>
<name>A0A364VBY2_9CORY</name>
<sequence>MTVLPAAFGWILASVAFLVGAALLVMGLLGATGRLPGNSVFGLRIPEVRKSKENWQLAHKIAAPSWIGAGCAWVAAGALVLRGGGWLLLLAAALALVGLFLMGMGAGLAASTMARREQVAAEQAGDGCGGAGGGCCSTPPAPSPAACASGEACGSCGLNGACESAGHGGVPAPDVDLSAARRAAAEQDQQRA</sequence>
<feature type="transmembrane region" description="Helical" evidence="2">
    <location>
        <begin position="87"/>
        <end position="110"/>
    </location>
</feature>
<dbReference type="EMBL" id="PHQP01000026">
    <property type="protein sequence ID" value="RAV34159.1"/>
    <property type="molecule type" value="Genomic_DNA"/>
</dbReference>
<dbReference type="Pfam" id="PF13630">
    <property type="entry name" value="SdpI"/>
    <property type="match status" value="1"/>
</dbReference>
<dbReference type="InterPro" id="IPR025962">
    <property type="entry name" value="SdpI/YhfL"/>
</dbReference>
<gene>
    <name evidence="3" type="ORF">CWC39_04720</name>
</gene>
<accession>A0A364VBY2</accession>
<evidence type="ECO:0000313" key="3">
    <source>
        <dbReference type="EMBL" id="RAV34159.1"/>
    </source>
</evidence>
<protein>
    <recommendedName>
        <fullName evidence="5">SdpI family protein</fullName>
    </recommendedName>
</protein>
<evidence type="ECO:0000256" key="2">
    <source>
        <dbReference type="SAM" id="Phobius"/>
    </source>
</evidence>
<keyword evidence="2" id="KW-1133">Transmembrane helix</keyword>
<evidence type="ECO:0000256" key="1">
    <source>
        <dbReference type="SAM" id="MobiDB-lite"/>
    </source>
</evidence>
<feature type="transmembrane region" description="Helical" evidence="2">
    <location>
        <begin position="61"/>
        <end position="81"/>
    </location>
</feature>
<comment type="caution">
    <text evidence="3">The sequence shown here is derived from an EMBL/GenBank/DDBJ whole genome shotgun (WGS) entry which is preliminary data.</text>
</comment>
<evidence type="ECO:0000313" key="4">
    <source>
        <dbReference type="Proteomes" id="UP000251047"/>
    </source>
</evidence>
<keyword evidence="2" id="KW-0812">Transmembrane</keyword>